<dbReference type="PANTHER" id="PTHR45639">
    <property type="entry name" value="HSC70CB, ISOFORM G-RELATED"/>
    <property type="match status" value="1"/>
</dbReference>
<dbReference type="EMBL" id="JAOYFB010000044">
    <property type="protein sequence ID" value="KAK4045532.1"/>
    <property type="molecule type" value="Genomic_DNA"/>
</dbReference>
<feature type="region of interest" description="Disordered" evidence="4">
    <location>
        <begin position="149"/>
        <end position="172"/>
    </location>
</feature>
<dbReference type="InterPro" id="IPR043129">
    <property type="entry name" value="ATPase_NBD"/>
</dbReference>
<gene>
    <name evidence="5" type="ORF">OUZ56_033156</name>
</gene>
<proteinExistence type="inferred from homology"/>
<evidence type="ECO:0000256" key="4">
    <source>
        <dbReference type="SAM" id="MobiDB-lite"/>
    </source>
</evidence>
<dbReference type="Proteomes" id="UP001234178">
    <property type="component" value="Unassembled WGS sequence"/>
</dbReference>
<dbReference type="SUPFAM" id="SSF53067">
    <property type="entry name" value="Actin-like ATPase domain"/>
    <property type="match status" value="1"/>
</dbReference>
<name>A0ABR0BAC5_9CRUS</name>
<evidence type="ECO:0000256" key="2">
    <source>
        <dbReference type="ARBA" id="ARBA00022741"/>
    </source>
</evidence>
<reference evidence="5 6" key="1">
    <citation type="journal article" date="2023" name="Nucleic Acids Res.">
        <title>The hologenome of Daphnia magna reveals possible DNA methylation and microbiome-mediated evolution of the host genome.</title>
        <authorList>
            <person name="Chaturvedi A."/>
            <person name="Li X."/>
            <person name="Dhandapani V."/>
            <person name="Marshall H."/>
            <person name="Kissane S."/>
            <person name="Cuenca-Cambronero M."/>
            <person name="Asole G."/>
            <person name="Calvet F."/>
            <person name="Ruiz-Romero M."/>
            <person name="Marangio P."/>
            <person name="Guigo R."/>
            <person name="Rago D."/>
            <person name="Mirbahai L."/>
            <person name="Eastwood N."/>
            <person name="Colbourne J.K."/>
            <person name="Zhou J."/>
            <person name="Mallon E."/>
            <person name="Orsini L."/>
        </authorList>
    </citation>
    <scope>NUCLEOTIDE SEQUENCE [LARGE SCALE GENOMIC DNA]</scope>
    <source>
        <strain evidence="5">LRV0_1</strain>
    </source>
</reference>
<evidence type="ECO:0000313" key="6">
    <source>
        <dbReference type="Proteomes" id="UP001234178"/>
    </source>
</evidence>
<protein>
    <submittedName>
        <fullName evidence="5">Uncharacterized protein</fullName>
    </submittedName>
</protein>
<evidence type="ECO:0000256" key="1">
    <source>
        <dbReference type="ARBA" id="ARBA00007381"/>
    </source>
</evidence>
<keyword evidence="6" id="KW-1185">Reference proteome</keyword>
<dbReference type="Gene3D" id="3.90.640.10">
    <property type="entry name" value="Actin, Chain A, domain 4"/>
    <property type="match status" value="1"/>
</dbReference>
<dbReference type="Gene3D" id="3.30.420.40">
    <property type="match status" value="1"/>
</dbReference>
<organism evidence="5 6">
    <name type="scientific">Daphnia magna</name>
    <dbReference type="NCBI Taxonomy" id="35525"/>
    <lineage>
        <taxon>Eukaryota</taxon>
        <taxon>Metazoa</taxon>
        <taxon>Ecdysozoa</taxon>
        <taxon>Arthropoda</taxon>
        <taxon>Crustacea</taxon>
        <taxon>Branchiopoda</taxon>
        <taxon>Diplostraca</taxon>
        <taxon>Cladocera</taxon>
        <taxon>Anomopoda</taxon>
        <taxon>Daphniidae</taxon>
        <taxon>Daphnia</taxon>
    </lineage>
</organism>
<evidence type="ECO:0000256" key="3">
    <source>
        <dbReference type="ARBA" id="ARBA00022840"/>
    </source>
</evidence>
<sequence>MEPLCSPAHLSMMRRPDIADFLRNVRSWSLGPDDREKLDQLTTLVDEALGFQLFEVIEGAKKTLSGQDEAAIEFTYPDIDVHDAISREAFESASSRPIATILAALDETMAASGVRASDVDLVCCTGGTARVPRIAQAIAERFGADKMRPCPPRAVASRRVARTPKADGARRR</sequence>
<comment type="similarity">
    <text evidence="1">Belongs to the heat shock protein 70 family.</text>
</comment>
<comment type="caution">
    <text evidence="5">The sequence shown here is derived from an EMBL/GenBank/DDBJ whole genome shotgun (WGS) entry which is preliminary data.</text>
</comment>
<accession>A0ABR0BAC5</accession>
<dbReference type="InterPro" id="IPR013126">
    <property type="entry name" value="Hsp_70_fam"/>
</dbReference>
<dbReference type="Pfam" id="PF00012">
    <property type="entry name" value="HSP70"/>
    <property type="match status" value="1"/>
</dbReference>
<keyword evidence="3" id="KW-0067">ATP-binding</keyword>
<keyword evidence="2" id="KW-0547">Nucleotide-binding</keyword>
<evidence type="ECO:0000313" key="5">
    <source>
        <dbReference type="EMBL" id="KAK4045532.1"/>
    </source>
</evidence>